<feature type="domain" description="ABC transporter substrate-binding protein PnrA-like" evidence="3">
    <location>
        <begin position="34"/>
        <end position="313"/>
    </location>
</feature>
<dbReference type="PANTHER" id="PTHR43208">
    <property type="entry name" value="ABC TRANSPORTER SUBSTRATE-BINDING PROTEIN"/>
    <property type="match status" value="1"/>
</dbReference>
<feature type="signal peptide" evidence="2">
    <location>
        <begin position="1"/>
        <end position="28"/>
    </location>
</feature>
<dbReference type="GO" id="GO:0005886">
    <property type="term" value="C:plasma membrane"/>
    <property type="evidence" value="ECO:0007669"/>
    <property type="project" value="InterPro"/>
</dbReference>
<sequence length="359" mass="38945">MSRMNRRQILVGSAATLALPALIGRAAAQDGPLNVGFVYVGPIGDYGWSHAHDEARKKAQEHFGDKIKTNYVENVAEGPDAERVIRQLAQQGNKLIFTTSFGFMNPTIKVAKQFPDVHFEHATGYKTADNVGIYNARFYEGRAVIGTIAGMMSKSGKAGYVGSVPIPEVVRGINAFTLAAQKVNPDFTTQVVWVNSWYDPAKEADAAKALIDQGCDIISQHTDSPAPLQAAEQRGVYAFGQASNMIDFAPKAHLTAITDNWGPYYIDQIQKQLDGEWAPGNIWWGIEKGLVGIAPYNDIMPADVKEAADKVKNGIASGEIHPFAGPITDQSGEVKVPEGDTIPDEQLLGLDWYVKGVQS</sequence>
<dbReference type="STRING" id="1120955.SAMN03080610_00180"/>
<dbReference type="AlphaFoldDB" id="A0A1G5M8B7"/>
<feature type="chain" id="PRO_5011528492" evidence="2">
    <location>
        <begin position="29"/>
        <end position="359"/>
    </location>
</feature>
<gene>
    <name evidence="4" type="ORF">SAMN03080610_00180</name>
</gene>
<dbReference type="CDD" id="cd19963">
    <property type="entry name" value="PBP1_BMP-like"/>
    <property type="match status" value="1"/>
</dbReference>
<evidence type="ECO:0000256" key="2">
    <source>
        <dbReference type="SAM" id="SignalP"/>
    </source>
</evidence>
<accession>A0A1G5M8B7</accession>
<dbReference type="OrthoDB" id="9781639at2"/>
<protein>
    <submittedName>
        <fullName evidence="4">Nucleoside-binding protein</fullName>
    </submittedName>
</protein>
<name>A0A1G5M8B7_AFIMA</name>
<dbReference type="EMBL" id="FMVW01000001">
    <property type="protein sequence ID" value="SCZ20778.1"/>
    <property type="molecule type" value="Genomic_DNA"/>
</dbReference>
<dbReference type="PANTHER" id="PTHR43208:SF1">
    <property type="entry name" value="ABC TRANSPORTER SUBSTRATE-BINDING PROTEIN"/>
    <property type="match status" value="1"/>
</dbReference>
<dbReference type="Gene3D" id="3.40.50.2300">
    <property type="match status" value="2"/>
</dbReference>
<dbReference type="InterPro" id="IPR052910">
    <property type="entry name" value="ABC-Purine-Binding"/>
</dbReference>
<proteinExistence type="predicted"/>
<evidence type="ECO:0000256" key="1">
    <source>
        <dbReference type="ARBA" id="ARBA00022729"/>
    </source>
</evidence>
<dbReference type="InterPro" id="IPR006311">
    <property type="entry name" value="TAT_signal"/>
</dbReference>
<evidence type="ECO:0000313" key="4">
    <source>
        <dbReference type="EMBL" id="SCZ20778.1"/>
    </source>
</evidence>
<evidence type="ECO:0000259" key="3">
    <source>
        <dbReference type="Pfam" id="PF02608"/>
    </source>
</evidence>
<evidence type="ECO:0000313" key="5">
    <source>
        <dbReference type="Proteomes" id="UP000199347"/>
    </source>
</evidence>
<dbReference type="InterPro" id="IPR003760">
    <property type="entry name" value="PnrA-like"/>
</dbReference>
<dbReference type="Proteomes" id="UP000199347">
    <property type="component" value="Unassembled WGS sequence"/>
</dbReference>
<keyword evidence="1 2" id="KW-0732">Signal</keyword>
<keyword evidence="5" id="KW-1185">Reference proteome</keyword>
<dbReference type="PROSITE" id="PS51318">
    <property type="entry name" value="TAT"/>
    <property type="match status" value="1"/>
</dbReference>
<organism evidence="4 5">
    <name type="scientific">Afifella marina DSM 2698</name>
    <dbReference type="NCBI Taxonomy" id="1120955"/>
    <lineage>
        <taxon>Bacteria</taxon>
        <taxon>Pseudomonadati</taxon>
        <taxon>Pseudomonadota</taxon>
        <taxon>Alphaproteobacteria</taxon>
        <taxon>Hyphomicrobiales</taxon>
        <taxon>Afifellaceae</taxon>
        <taxon>Afifella</taxon>
    </lineage>
</organism>
<reference evidence="4 5" key="1">
    <citation type="submission" date="2016-10" db="EMBL/GenBank/DDBJ databases">
        <authorList>
            <person name="de Groot N.N."/>
        </authorList>
    </citation>
    <scope>NUCLEOTIDE SEQUENCE [LARGE SCALE GENOMIC DNA]</scope>
    <source>
        <strain evidence="4 5">DSM 2698</strain>
    </source>
</reference>
<dbReference type="Pfam" id="PF02608">
    <property type="entry name" value="Bmp"/>
    <property type="match status" value="1"/>
</dbReference>